<proteinExistence type="predicted"/>
<dbReference type="InterPro" id="IPR011664">
    <property type="entry name" value="Abi_system_AbiD/AbiF-like"/>
</dbReference>
<comment type="caution">
    <text evidence="1">The sequence shown here is derived from an EMBL/GenBank/DDBJ whole genome shotgun (WGS) entry which is preliminary data.</text>
</comment>
<evidence type="ECO:0000313" key="1">
    <source>
        <dbReference type="EMBL" id="HIU53301.1"/>
    </source>
</evidence>
<dbReference type="Proteomes" id="UP000824107">
    <property type="component" value="Unassembled WGS sequence"/>
</dbReference>
<dbReference type="Pfam" id="PF07751">
    <property type="entry name" value="Abi_2"/>
    <property type="match status" value="1"/>
</dbReference>
<accession>A0A9D1SAV1</accession>
<protein>
    <submittedName>
        <fullName evidence="1">Abi family protein</fullName>
    </submittedName>
</protein>
<reference evidence="1" key="2">
    <citation type="journal article" date="2021" name="PeerJ">
        <title>Extensive microbial diversity within the chicken gut microbiome revealed by metagenomics and culture.</title>
        <authorList>
            <person name="Gilroy R."/>
            <person name="Ravi A."/>
            <person name="Getino M."/>
            <person name="Pursley I."/>
            <person name="Horton D.L."/>
            <person name="Alikhan N.F."/>
            <person name="Baker D."/>
            <person name="Gharbi K."/>
            <person name="Hall N."/>
            <person name="Watson M."/>
            <person name="Adriaenssens E.M."/>
            <person name="Foster-Nyarko E."/>
            <person name="Jarju S."/>
            <person name="Secka A."/>
            <person name="Antonio M."/>
            <person name="Oren A."/>
            <person name="Chaudhuri R.R."/>
            <person name="La Ragione R."/>
            <person name="Hildebrand F."/>
            <person name="Pallen M.J."/>
        </authorList>
    </citation>
    <scope>NUCLEOTIDE SEQUENCE</scope>
    <source>
        <strain evidence="1">ChiW3-316</strain>
    </source>
</reference>
<gene>
    <name evidence="1" type="ORF">IAD20_04385</name>
</gene>
<reference evidence="1" key="1">
    <citation type="submission" date="2020-10" db="EMBL/GenBank/DDBJ databases">
        <authorList>
            <person name="Gilroy R."/>
        </authorList>
    </citation>
    <scope>NUCLEOTIDE SEQUENCE</scope>
    <source>
        <strain evidence="1">ChiW3-316</strain>
    </source>
</reference>
<sequence>MDIEELNTVPESEFSVGNFAKEAKNAKDLIDLLIERNMKITESQKEEAVEFLSLVNYYKISGYWFKFQNKWLKKEEGNADKFVVPVTFQNIIDIYRFDTKLRSLCLDALEKIEICVMSQICNHMCINYGAFWYGDSQYIKSIYKTDKSKDKRLVIDYASFRAEIAKIIVDNRFTDSTLKNFYNKYNNKFPPFWMIAQFLTFGSIARLYSALPVKDQREIAAKLKLNSRYLESVLQALSYIRNICAHYKRLWDRSLGIVVPNIKLETTLRETYRYNYKFHKIPNVNDNHFFPAFYTISFLLSIITPYSKYSSLVKKLIDKYNGRTNLINYEEMGFPDEWEDLPLFEKMLENE</sequence>
<organism evidence="1 2">
    <name type="scientific">Candidatus Scatocola faecipullorum</name>
    <dbReference type="NCBI Taxonomy" id="2840917"/>
    <lineage>
        <taxon>Bacteria</taxon>
        <taxon>Pseudomonadati</taxon>
        <taxon>Pseudomonadota</taxon>
        <taxon>Alphaproteobacteria</taxon>
        <taxon>Rhodospirillales</taxon>
        <taxon>Rhodospirillaceae</taxon>
        <taxon>Rhodospirillaceae incertae sedis</taxon>
        <taxon>Candidatus Scatocola</taxon>
    </lineage>
</organism>
<evidence type="ECO:0000313" key="2">
    <source>
        <dbReference type="Proteomes" id="UP000824107"/>
    </source>
</evidence>
<dbReference type="AlphaFoldDB" id="A0A9D1SAV1"/>
<dbReference type="EMBL" id="DVNC01000028">
    <property type="protein sequence ID" value="HIU53301.1"/>
    <property type="molecule type" value="Genomic_DNA"/>
</dbReference>
<name>A0A9D1SAV1_9PROT</name>